<sequence>MMQFVVLSAIAMTGGIMAQNCSSPSRTRETFAQYLSCMKQTLDENYALYENEYREHSRKAALTCFASTDEEGDRNDRCVLSENDLNQVAWDWHKLLGNCTLCRTFASGAFKAFESTPPEEQKCIRLEMSKAIVREADLCIRRRIPTFAGLPELPDIEEKSYSFRDSVVTTLSNHITILSRLAFCRDRKPNRAAKTSSCLQNPFTGYLGEHCKVFSKCDSRMVVGSCARTIPQARQAICECIASARSELKSKIASIYTVLNDLLAGRAGTAIGSSNKVDMCVSNIKKHMITKVNDWVSVNDTAINTCVRKQQGQNLGLDAMLNVGCRKVFADTTGTATTQMKAAFEFINNLIDAFVESSGRFCGEHCTKS</sequence>
<evidence type="ECO:0000256" key="1">
    <source>
        <dbReference type="SAM" id="SignalP"/>
    </source>
</evidence>
<proteinExistence type="predicted"/>
<reference evidence="2" key="1">
    <citation type="submission" date="2021-06" db="EMBL/GenBank/DDBJ databases">
        <title>Parelaphostrongylus tenuis whole genome reference sequence.</title>
        <authorList>
            <person name="Garwood T.J."/>
            <person name="Larsen P.A."/>
            <person name="Fountain-Jones N.M."/>
            <person name="Garbe J.R."/>
            <person name="Macchietto M.G."/>
            <person name="Kania S.A."/>
            <person name="Gerhold R.W."/>
            <person name="Richards J.E."/>
            <person name="Wolf T.M."/>
        </authorList>
    </citation>
    <scope>NUCLEOTIDE SEQUENCE</scope>
    <source>
        <strain evidence="2">MNPRO001-30</strain>
        <tissue evidence="2">Meninges</tissue>
    </source>
</reference>
<accession>A0AAD5QSY4</accession>
<gene>
    <name evidence="2" type="ORF">KIN20_019479</name>
</gene>
<evidence type="ECO:0000313" key="3">
    <source>
        <dbReference type="Proteomes" id="UP001196413"/>
    </source>
</evidence>
<feature type="signal peptide" evidence="1">
    <location>
        <begin position="1"/>
        <end position="18"/>
    </location>
</feature>
<evidence type="ECO:0000313" key="2">
    <source>
        <dbReference type="EMBL" id="KAJ1360489.1"/>
    </source>
</evidence>
<keyword evidence="1" id="KW-0732">Signal</keyword>
<protein>
    <submittedName>
        <fullName evidence="2">Uncharacterized protein</fullName>
    </submittedName>
</protein>
<organism evidence="2 3">
    <name type="scientific">Parelaphostrongylus tenuis</name>
    <name type="common">Meningeal worm</name>
    <dbReference type="NCBI Taxonomy" id="148309"/>
    <lineage>
        <taxon>Eukaryota</taxon>
        <taxon>Metazoa</taxon>
        <taxon>Ecdysozoa</taxon>
        <taxon>Nematoda</taxon>
        <taxon>Chromadorea</taxon>
        <taxon>Rhabditida</taxon>
        <taxon>Rhabditina</taxon>
        <taxon>Rhabditomorpha</taxon>
        <taxon>Strongyloidea</taxon>
        <taxon>Metastrongylidae</taxon>
        <taxon>Parelaphostrongylus</taxon>
    </lineage>
</organism>
<dbReference type="EMBL" id="JAHQIW010003882">
    <property type="protein sequence ID" value="KAJ1360489.1"/>
    <property type="molecule type" value="Genomic_DNA"/>
</dbReference>
<keyword evidence="3" id="KW-1185">Reference proteome</keyword>
<name>A0AAD5QSY4_PARTN</name>
<dbReference type="AlphaFoldDB" id="A0AAD5QSY4"/>
<feature type="chain" id="PRO_5042070649" evidence="1">
    <location>
        <begin position="19"/>
        <end position="369"/>
    </location>
</feature>
<comment type="caution">
    <text evidence="2">The sequence shown here is derived from an EMBL/GenBank/DDBJ whole genome shotgun (WGS) entry which is preliminary data.</text>
</comment>
<dbReference type="Proteomes" id="UP001196413">
    <property type="component" value="Unassembled WGS sequence"/>
</dbReference>